<dbReference type="GO" id="GO:0000049">
    <property type="term" value="F:tRNA binding"/>
    <property type="evidence" value="ECO:0007669"/>
    <property type="project" value="TreeGrafter"/>
</dbReference>
<accession>A0AAV0U3T2</accession>
<reference evidence="2" key="1">
    <citation type="submission" date="2022-12" db="EMBL/GenBank/DDBJ databases">
        <authorList>
            <person name="Webb A."/>
        </authorList>
    </citation>
    <scope>NUCLEOTIDE SEQUENCE</scope>
    <source>
        <strain evidence="2">Hp1</strain>
    </source>
</reference>
<dbReference type="GO" id="GO:1990112">
    <property type="term" value="C:RQC complex"/>
    <property type="evidence" value="ECO:0007669"/>
    <property type="project" value="TreeGrafter"/>
</dbReference>
<sequence>MAVVTVTVRASSRGYYEHFSRLETETAELAKQIVQLAAENKLTRLRKNQEQQLAQLREAQKQSFRQAQLIESNQQDVENVLSVIRSALASGLDWRGLEELVKYEQKNGNPVASLIHKLDLEHNRVALLLCDDDESDEDEYGGDGTGEEDRQAHIIWIDLSLSTLANAREVYTKKKKAGAKAIKASEATDKAIALAEKTTLKTLEKQQTKRNVIYQRRKALWFEKFHWFLTSEKNLVVAGKDAH</sequence>
<evidence type="ECO:0000256" key="1">
    <source>
        <dbReference type="SAM" id="Coils"/>
    </source>
</evidence>
<comment type="caution">
    <text evidence="2">The sequence shown here is derived from an EMBL/GenBank/DDBJ whole genome shotgun (WGS) entry which is preliminary data.</text>
</comment>
<dbReference type="EMBL" id="CANTFL010001109">
    <property type="protein sequence ID" value="CAI5731612.1"/>
    <property type="molecule type" value="Genomic_DNA"/>
</dbReference>
<dbReference type="PANTHER" id="PTHR15239">
    <property type="entry name" value="NUCLEAR EXPORT MEDIATOR FACTOR NEMF"/>
    <property type="match status" value="1"/>
</dbReference>
<dbReference type="GO" id="GO:0072344">
    <property type="term" value="P:rescue of stalled ribosome"/>
    <property type="evidence" value="ECO:0007669"/>
    <property type="project" value="TreeGrafter"/>
</dbReference>
<dbReference type="GO" id="GO:1990116">
    <property type="term" value="P:ribosome-associated ubiquitin-dependent protein catabolic process"/>
    <property type="evidence" value="ECO:0007669"/>
    <property type="project" value="TreeGrafter"/>
</dbReference>
<evidence type="ECO:0000313" key="3">
    <source>
        <dbReference type="Proteomes" id="UP001162031"/>
    </source>
</evidence>
<dbReference type="GO" id="GO:0043023">
    <property type="term" value="F:ribosomal large subunit binding"/>
    <property type="evidence" value="ECO:0007669"/>
    <property type="project" value="TreeGrafter"/>
</dbReference>
<proteinExistence type="predicted"/>
<organism evidence="2 3">
    <name type="scientific">Hyaloperonospora brassicae</name>
    <name type="common">Brassica downy mildew</name>
    <name type="synonym">Peronospora brassicae</name>
    <dbReference type="NCBI Taxonomy" id="162125"/>
    <lineage>
        <taxon>Eukaryota</taxon>
        <taxon>Sar</taxon>
        <taxon>Stramenopiles</taxon>
        <taxon>Oomycota</taxon>
        <taxon>Peronosporomycetes</taxon>
        <taxon>Peronosporales</taxon>
        <taxon>Peronosporaceae</taxon>
        <taxon>Hyaloperonospora</taxon>
    </lineage>
</organism>
<feature type="coiled-coil region" evidence="1">
    <location>
        <begin position="19"/>
        <end position="66"/>
    </location>
</feature>
<dbReference type="PANTHER" id="PTHR15239:SF6">
    <property type="entry name" value="RIBOSOME QUALITY CONTROL COMPLEX SUBUNIT NEMF"/>
    <property type="match status" value="1"/>
</dbReference>
<keyword evidence="1" id="KW-0175">Coiled coil</keyword>
<dbReference type="AlphaFoldDB" id="A0AAV0U3T2"/>
<keyword evidence="3" id="KW-1185">Reference proteome</keyword>
<gene>
    <name evidence="2" type="ORF">HBR001_LOCUS5249</name>
</gene>
<evidence type="ECO:0000313" key="2">
    <source>
        <dbReference type="EMBL" id="CAI5731612.1"/>
    </source>
</evidence>
<dbReference type="Proteomes" id="UP001162031">
    <property type="component" value="Unassembled WGS sequence"/>
</dbReference>
<protein>
    <submittedName>
        <fullName evidence="2">Uncharacterized protein</fullName>
    </submittedName>
</protein>
<name>A0AAV0U3T2_HYABA</name>
<dbReference type="InterPro" id="IPR051608">
    <property type="entry name" value="RQC_Subunit_NEMF"/>
</dbReference>